<proteinExistence type="predicted"/>
<keyword evidence="2" id="KW-1185">Reference proteome</keyword>
<sequence>MDFLFEYYGFTPGKMRRWHPGAGVLLQGCNERENWPLYQTSQEGAQLDLAAYRSKRKGALAFIGQLLANIDSRPAQFSCFGLHEWAMVYRQGEHRHPLPLRLGQAGTDAVVDAHELRCTHADAYRFFTAAAAPKNLGRPTYHDQLETEQPGCIHAGSMDLYRWAFKLSPGISSDLLVECFQHAIKARELDMASSPYDTTSLGLPNIAIETPEGKAEHVSRQRALADRARELRTKLRLEIGVLSGSGEHLSEIC</sequence>
<reference evidence="2" key="1">
    <citation type="submission" date="2016-10" db="EMBL/GenBank/DDBJ databases">
        <authorList>
            <person name="Varghese N."/>
            <person name="Submissions S."/>
        </authorList>
    </citation>
    <scope>NUCLEOTIDE SEQUENCE [LARGE SCALE GENOMIC DNA]</scope>
    <source>
        <strain evidence="2">KPR-1</strain>
    </source>
</reference>
<dbReference type="AlphaFoldDB" id="A0A1H3VHW8"/>
<gene>
    <name evidence="1" type="ORF">SAMN02910418_00047</name>
</gene>
<evidence type="ECO:0008006" key="3">
    <source>
        <dbReference type="Google" id="ProtNLM"/>
    </source>
</evidence>
<protein>
    <recommendedName>
        <fullName evidence="3">3-methyladenine DNA glycosylase</fullName>
    </recommendedName>
</protein>
<name>A0A1H3VHW8_9ACTO</name>
<dbReference type="Proteomes" id="UP000199288">
    <property type="component" value="Unassembled WGS sequence"/>
</dbReference>
<evidence type="ECO:0000313" key="1">
    <source>
        <dbReference type="EMBL" id="SDZ73854.1"/>
    </source>
</evidence>
<accession>A0A1H3VHW8</accession>
<organism evidence="1 2">
    <name type="scientific">Bowdeniella nasicola</name>
    <dbReference type="NCBI Taxonomy" id="208480"/>
    <lineage>
        <taxon>Bacteria</taxon>
        <taxon>Bacillati</taxon>
        <taxon>Actinomycetota</taxon>
        <taxon>Actinomycetes</taxon>
        <taxon>Actinomycetales</taxon>
        <taxon>Actinomycetaceae</taxon>
        <taxon>Bowdeniella</taxon>
    </lineage>
</organism>
<dbReference type="EMBL" id="FNQV01000001">
    <property type="protein sequence ID" value="SDZ73854.1"/>
    <property type="molecule type" value="Genomic_DNA"/>
</dbReference>
<evidence type="ECO:0000313" key="2">
    <source>
        <dbReference type="Proteomes" id="UP000199288"/>
    </source>
</evidence>